<sequence>MTSGSSISSVNGDYLLETGRHLNEILETIQEDEIQEQLQDIPIPNSPKQVMQPISDRKRTRKRLKKPVPPTDLFEKRGPDPRFYPSKKKLRTPNEMERFKKARGRAFMRNVEQAIPELDLRDHEMKYQPERQLLQDARWKIRQDVKDVKNKNLHSLVDRFEKRHQIIKEETRTRLGDTTYIERDPVSIYKLHNKGPNSRSGRPGDVGFKVSYPLHNRRRITPSMGSVQRARNFGSYAQIFNQPCAPPHWGPQKVDSGLFLPPMAQGI</sequence>
<reference evidence="2" key="2">
    <citation type="journal article" date="2008" name="Genome Biol.">
        <title>Improved genome assembly and evidence-based global gene model set for the chordate Ciona intestinalis: new insight into intron and operon populations.</title>
        <authorList>
            <person name="Satou Y."/>
            <person name="Mineta K."/>
            <person name="Ogasawara M."/>
            <person name="Sasakura Y."/>
            <person name="Shoguchi E."/>
            <person name="Ueno K."/>
            <person name="Yamada L."/>
            <person name="Matsumoto J."/>
            <person name="Wasserscheid J."/>
            <person name="Dewar K."/>
            <person name="Wiley G.B."/>
            <person name="Macmil S.L."/>
            <person name="Roe B.A."/>
            <person name="Zeller R.W."/>
            <person name="Hastings K.E."/>
            <person name="Lemaire P."/>
            <person name="Lindquist E."/>
            <person name="Endo T."/>
            <person name="Hotta K."/>
            <person name="Inaba K."/>
        </authorList>
    </citation>
    <scope>NUCLEOTIDE SEQUENCE [LARGE SCALE GENOMIC DNA]</scope>
    <source>
        <strain evidence="2">wild type</strain>
    </source>
</reference>
<dbReference type="AlphaFoldDB" id="F6RAJ9"/>
<reference evidence="2" key="4">
    <citation type="submission" date="2025-09" db="UniProtKB">
        <authorList>
            <consortium name="Ensembl"/>
        </authorList>
    </citation>
    <scope>IDENTIFICATION</scope>
</reference>
<organism evidence="2 3">
    <name type="scientific">Ciona intestinalis</name>
    <name type="common">Transparent sea squirt</name>
    <name type="synonym">Ascidia intestinalis</name>
    <dbReference type="NCBI Taxonomy" id="7719"/>
    <lineage>
        <taxon>Eukaryota</taxon>
        <taxon>Metazoa</taxon>
        <taxon>Chordata</taxon>
        <taxon>Tunicata</taxon>
        <taxon>Ascidiacea</taxon>
        <taxon>Phlebobranchia</taxon>
        <taxon>Cionidae</taxon>
        <taxon>Ciona</taxon>
    </lineage>
</organism>
<dbReference type="InParanoid" id="F6RAJ9"/>
<dbReference type="Proteomes" id="UP000008144">
    <property type="component" value="Chromosome 7"/>
</dbReference>
<name>F6RAJ9_CIOIN</name>
<dbReference type="EMBL" id="EAAA01002415">
    <property type="status" value="NOT_ANNOTATED_CDS"/>
    <property type="molecule type" value="Genomic_DNA"/>
</dbReference>
<evidence type="ECO:0000313" key="2">
    <source>
        <dbReference type="Ensembl" id="ENSCINP00000020022.3"/>
    </source>
</evidence>
<evidence type="ECO:0000313" key="3">
    <source>
        <dbReference type="Proteomes" id="UP000008144"/>
    </source>
</evidence>
<reference evidence="3" key="1">
    <citation type="journal article" date="2002" name="Science">
        <title>The draft genome of Ciona intestinalis: insights into chordate and vertebrate origins.</title>
        <authorList>
            <person name="Dehal P."/>
            <person name="Satou Y."/>
            <person name="Campbell R.K."/>
            <person name="Chapman J."/>
            <person name="Degnan B."/>
            <person name="De Tomaso A."/>
            <person name="Davidson B."/>
            <person name="Di Gregorio A."/>
            <person name="Gelpke M."/>
            <person name="Goodstein D.M."/>
            <person name="Harafuji N."/>
            <person name="Hastings K.E."/>
            <person name="Ho I."/>
            <person name="Hotta K."/>
            <person name="Huang W."/>
            <person name="Kawashima T."/>
            <person name="Lemaire P."/>
            <person name="Martinez D."/>
            <person name="Meinertzhagen I.A."/>
            <person name="Necula S."/>
            <person name="Nonaka M."/>
            <person name="Putnam N."/>
            <person name="Rash S."/>
            <person name="Saiga H."/>
            <person name="Satake M."/>
            <person name="Terry A."/>
            <person name="Yamada L."/>
            <person name="Wang H.G."/>
            <person name="Awazu S."/>
            <person name="Azumi K."/>
            <person name="Boore J."/>
            <person name="Branno M."/>
            <person name="Chin-Bow S."/>
            <person name="DeSantis R."/>
            <person name="Doyle S."/>
            <person name="Francino P."/>
            <person name="Keys D.N."/>
            <person name="Haga S."/>
            <person name="Hayashi H."/>
            <person name="Hino K."/>
            <person name="Imai K.S."/>
            <person name="Inaba K."/>
            <person name="Kano S."/>
            <person name="Kobayashi K."/>
            <person name="Kobayashi M."/>
            <person name="Lee B.I."/>
            <person name="Makabe K.W."/>
            <person name="Manohar C."/>
            <person name="Matassi G."/>
            <person name="Medina M."/>
            <person name="Mochizuki Y."/>
            <person name="Mount S."/>
            <person name="Morishita T."/>
            <person name="Miura S."/>
            <person name="Nakayama A."/>
            <person name="Nishizaka S."/>
            <person name="Nomoto H."/>
            <person name="Ohta F."/>
            <person name="Oishi K."/>
            <person name="Rigoutsos I."/>
            <person name="Sano M."/>
            <person name="Sasaki A."/>
            <person name="Sasakura Y."/>
            <person name="Shoguchi E."/>
            <person name="Shin-i T."/>
            <person name="Spagnuolo A."/>
            <person name="Stainier D."/>
            <person name="Suzuki M.M."/>
            <person name="Tassy O."/>
            <person name="Takatori N."/>
            <person name="Tokuoka M."/>
            <person name="Yagi K."/>
            <person name="Yoshizaki F."/>
            <person name="Wada S."/>
            <person name="Zhang C."/>
            <person name="Hyatt P.D."/>
            <person name="Larimer F."/>
            <person name="Detter C."/>
            <person name="Doggett N."/>
            <person name="Glavina T."/>
            <person name="Hawkins T."/>
            <person name="Richardson P."/>
            <person name="Lucas S."/>
            <person name="Kohara Y."/>
            <person name="Levine M."/>
            <person name="Satoh N."/>
            <person name="Rokhsar D.S."/>
        </authorList>
    </citation>
    <scope>NUCLEOTIDE SEQUENCE [LARGE SCALE GENOMIC DNA]</scope>
</reference>
<feature type="region of interest" description="Disordered" evidence="1">
    <location>
        <begin position="40"/>
        <end position="88"/>
    </location>
</feature>
<proteinExistence type="predicted"/>
<dbReference type="Ensembl" id="ENSCINT00000020022.3">
    <property type="protein sequence ID" value="ENSCINP00000020022.3"/>
    <property type="gene ID" value="ENSCING00000009902.3"/>
</dbReference>
<keyword evidence="3" id="KW-1185">Reference proteome</keyword>
<accession>F6RAJ9</accession>
<evidence type="ECO:0000256" key="1">
    <source>
        <dbReference type="SAM" id="MobiDB-lite"/>
    </source>
</evidence>
<reference evidence="2" key="3">
    <citation type="submission" date="2025-08" db="UniProtKB">
        <authorList>
            <consortium name="Ensembl"/>
        </authorList>
    </citation>
    <scope>IDENTIFICATION</scope>
</reference>
<dbReference type="GeneTree" id="ENSGT00530000067257"/>
<dbReference type="HOGENOM" id="CLU_1041898_0_0_1"/>
<protein>
    <submittedName>
        <fullName evidence="2">Uncharacterized protein</fullName>
    </submittedName>
</protein>